<feature type="non-terminal residue" evidence="2">
    <location>
        <position position="142"/>
    </location>
</feature>
<evidence type="ECO:0008006" key="3">
    <source>
        <dbReference type="Google" id="ProtNLM"/>
    </source>
</evidence>
<protein>
    <recommendedName>
        <fullName evidence="3">Major facilitator superfamily (MFS) profile domain-containing protein</fullName>
    </recommendedName>
</protein>
<dbReference type="InterPro" id="IPR011701">
    <property type="entry name" value="MFS"/>
</dbReference>
<evidence type="ECO:0000313" key="2">
    <source>
        <dbReference type="EMBL" id="KKK56090.1"/>
    </source>
</evidence>
<dbReference type="AlphaFoldDB" id="A0A0F8X580"/>
<reference evidence="2" key="1">
    <citation type="journal article" date="2015" name="Nature">
        <title>Complex archaea that bridge the gap between prokaryotes and eukaryotes.</title>
        <authorList>
            <person name="Spang A."/>
            <person name="Saw J.H."/>
            <person name="Jorgensen S.L."/>
            <person name="Zaremba-Niedzwiedzka K."/>
            <person name="Martijn J."/>
            <person name="Lind A.E."/>
            <person name="van Eijk R."/>
            <person name="Schleper C."/>
            <person name="Guy L."/>
            <person name="Ettema T.J."/>
        </authorList>
    </citation>
    <scope>NUCLEOTIDE SEQUENCE</scope>
</reference>
<dbReference type="Gene3D" id="1.20.1250.20">
    <property type="entry name" value="MFS general substrate transporter like domains"/>
    <property type="match status" value="1"/>
</dbReference>
<gene>
    <name evidence="2" type="ORF">LCGC14_3068040</name>
</gene>
<dbReference type="PANTHER" id="PTHR23530">
    <property type="entry name" value="TRANSPORT PROTEIN-RELATED"/>
    <property type="match status" value="1"/>
</dbReference>
<dbReference type="GO" id="GO:0022857">
    <property type="term" value="F:transmembrane transporter activity"/>
    <property type="evidence" value="ECO:0007669"/>
    <property type="project" value="InterPro"/>
</dbReference>
<dbReference type="SUPFAM" id="SSF103473">
    <property type="entry name" value="MFS general substrate transporter"/>
    <property type="match status" value="1"/>
</dbReference>
<keyword evidence="1" id="KW-1133">Transmembrane helix</keyword>
<keyword evidence="1" id="KW-0472">Membrane</keyword>
<dbReference type="EMBL" id="LAZR01065163">
    <property type="protein sequence ID" value="KKK56090.1"/>
    <property type="molecule type" value="Genomic_DNA"/>
</dbReference>
<organism evidence="2">
    <name type="scientific">marine sediment metagenome</name>
    <dbReference type="NCBI Taxonomy" id="412755"/>
    <lineage>
        <taxon>unclassified sequences</taxon>
        <taxon>metagenomes</taxon>
        <taxon>ecological metagenomes</taxon>
    </lineage>
</organism>
<feature type="transmembrane region" description="Helical" evidence="1">
    <location>
        <begin position="83"/>
        <end position="99"/>
    </location>
</feature>
<dbReference type="InterPro" id="IPR053160">
    <property type="entry name" value="MFS_DHA3_Transporter"/>
</dbReference>
<dbReference type="InterPro" id="IPR036259">
    <property type="entry name" value="MFS_trans_sf"/>
</dbReference>
<sequence>MSKEEEKEIFKWINNQGIMWKFKFYGFFKNLKFFEPYILIIFLGWNISLFQIGILIAIQEVFTFIFEVPSGMFADTRGKKTELRICFIFYSISFIFYFLGPAYEMLILGAVCFGLGEAFRSGTHKAMEMQWMDKEDLMQYKS</sequence>
<name>A0A0F8X580_9ZZZZ</name>
<dbReference type="PANTHER" id="PTHR23530:SF1">
    <property type="entry name" value="PERMEASE, MAJOR FACILITATOR SUPERFAMILY-RELATED"/>
    <property type="match status" value="1"/>
</dbReference>
<feature type="transmembrane region" description="Helical" evidence="1">
    <location>
        <begin position="37"/>
        <end position="62"/>
    </location>
</feature>
<keyword evidence="1" id="KW-0812">Transmembrane</keyword>
<proteinExistence type="predicted"/>
<evidence type="ECO:0000256" key="1">
    <source>
        <dbReference type="SAM" id="Phobius"/>
    </source>
</evidence>
<dbReference type="Pfam" id="PF07690">
    <property type="entry name" value="MFS_1"/>
    <property type="match status" value="1"/>
</dbReference>
<comment type="caution">
    <text evidence="2">The sequence shown here is derived from an EMBL/GenBank/DDBJ whole genome shotgun (WGS) entry which is preliminary data.</text>
</comment>
<accession>A0A0F8X580</accession>